<dbReference type="EMBL" id="VWPK01000035">
    <property type="protein sequence ID" value="KAA5610275.1"/>
    <property type="molecule type" value="Genomic_DNA"/>
</dbReference>
<reference evidence="2 3" key="1">
    <citation type="submission" date="2019-09" db="EMBL/GenBank/DDBJ databases">
        <title>Genome sequence of Rhodovastum atsumiense, a diverse member of the Acetobacteraceae family of non-sulfur purple photosynthetic bacteria.</title>
        <authorList>
            <person name="Meyer T."/>
            <person name="Kyndt J."/>
        </authorList>
    </citation>
    <scope>NUCLEOTIDE SEQUENCE [LARGE SCALE GENOMIC DNA]</scope>
    <source>
        <strain evidence="2 3">DSM 21279</strain>
    </source>
</reference>
<dbReference type="PANTHER" id="PTHR45648">
    <property type="entry name" value="GDSL LIPASE/ACYLHYDROLASE FAMILY PROTEIN (AFU_ORTHOLOGUE AFUA_4G14700)"/>
    <property type="match status" value="1"/>
</dbReference>
<dbReference type="Gene3D" id="3.40.50.1110">
    <property type="entry name" value="SGNH hydrolase"/>
    <property type="match status" value="1"/>
</dbReference>
<dbReference type="GO" id="GO:0016788">
    <property type="term" value="F:hydrolase activity, acting on ester bonds"/>
    <property type="evidence" value="ECO:0007669"/>
    <property type="project" value="InterPro"/>
</dbReference>
<dbReference type="RefSeq" id="WP_150042652.1">
    <property type="nucleotide sequence ID" value="NZ_OW485601.1"/>
</dbReference>
<dbReference type="AlphaFoldDB" id="A0A5M6IS17"/>
<dbReference type="Pfam" id="PF00657">
    <property type="entry name" value="Lipase_GDSL"/>
    <property type="match status" value="1"/>
</dbReference>
<keyword evidence="3" id="KW-1185">Reference proteome</keyword>
<comment type="caution">
    <text evidence="2">The sequence shown here is derived from an EMBL/GenBank/DDBJ whole genome shotgun (WGS) entry which is preliminary data.</text>
</comment>
<dbReference type="InterPro" id="IPR051058">
    <property type="entry name" value="GDSL_Est/Lipase"/>
</dbReference>
<accession>A0A5M6IS17</accession>
<dbReference type="InterPro" id="IPR001087">
    <property type="entry name" value="GDSL"/>
</dbReference>
<dbReference type="InterPro" id="IPR036514">
    <property type="entry name" value="SGNH_hydro_sf"/>
</dbReference>
<dbReference type="OrthoDB" id="5292073at2"/>
<evidence type="ECO:0000256" key="1">
    <source>
        <dbReference type="ARBA" id="ARBA00022801"/>
    </source>
</evidence>
<gene>
    <name evidence="2" type="ORF">F1189_20045</name>
</gene>
<proteinExistence type="predicted"/>
<dbReference type="PANTHER" id="PTHR45648:SF22">
    <property type="entry name" value="GDSL LIPASE_ACYLHYDROLASE FAMILY PROTEIN (AFU_ORTHOLOGUE AFUA_4G14700)"/>
    <property type="match status" value="1"/>
</dbReference>
<dbReference type="SUPFAM" id="SSF51120">
    <property type="entry name" value="beta-Roll"/>
    <property type="match status" value="1"/>
</dbReference>
<dbReference type="InterPro" id="IPR011049">
    <property type="entry name" value="Serralysin-like_metalloprot_C"/>
</dbReference>
<dbReference type="Proteomes" id="UP000325255">
    <property type="component" value="Unassembled WGS sequence"/>
</dbReference>
<organism evidence="2 3">
    <name type="scientific">Rhodovastum atsumiense</name>
    <dbReference type="NCBI Taxonomy" id="504468"/>
    <lineage>
        <taxon>Bacteria</taxon>
        <taxon>Pseudomonadati</taxon>
        <taxon>Pseudomonadota</taxon>
        <taxon>Alphaproteobacteria</taxon>
        <taxon>Acetobacterales</taxon>
        <taxon>Acetobacteraceae</taxon>
        <taxon>Rhodovastum</taxon>
    </lineage>
</organism>
<evidence type="ECO:0000313" key="3">
    <source>
        <dbReference type="Proteomes" id="UP000325255"/>
    </source>
</evidence>
<protein>
    <submittedName>
        <fullName evidence="2">Uncharacterized protein</fullName>
    </submittedName>
</protein>
<dbReference type="GO" id="GO:0005509">
    <property type="term" value="F:calcium ion binding"/>
    <property type="evidence" value="ECO:0007669"/>
    <property type="project" value="InterPro"/>
</dbReference>
<name>A0A5M6IS17_9PROT</name>
<dbReference type="PRINTS" id="PR00313">
    <property type="entry name" value="CABNDNGRPT"/>
</dbReference>
<sequence>MPRTSGDFTNLVVFGDSLSDNGNLFARIGQPRLPYWQGRFSNGPVYAEQLAAWSGARLTDAAYGGATASPAAPGTATDPATGRKLPINLPDQVGRYIAGLHGAAPPPGTVALINIGSNDLKNDLESGQAKDPTSAQAVLTRSLAAIGGAIARLRTAGVGPVVLFTLPDLSITPRVRAAGTTAQAQTRRLEQAFNAGLRQLAASGTNIRLVDASALSQALAADPRAFGLADTSVPWLTHAAAGHATLAPNQVLFFDDLHPTTAAHAIQAAFAQAVLGTRDVQLPDATRSVVQAAPGGSFIFAAPHASTGLTIAGGPGPDTIYGGAGDVTVRGGAGSDIIFAGAGTARLDGGAGDDVLAASGPGRHTLRGGAGDDLLIAGRDGSNTLAGDAGDDLIVLKEGAGLVHPDGRFAFAPQTITGGPGQDTLRFIVSDRVPAAEQALAAEFRRIARAFDATRATGAHVRLDGLDISGIERLELQVDSVSTDPATPYRITHAITLSAGHTATEGPPASLTASAEHWGLLTV</sequence>
<keyword evidence="1" id="KW-0378">Hydrolase</keyword>
<dbReference type="Pfam" id="PF00353">
    <property type="entry name" value="HemolysinCabind"/>
    <property type="match status" value="3"/>
</dbReference>
<evidence type="ECO:0000313" key="2">
    <source>
        <dbReference type="EMBL" id="KAA5610275.1"/>
    </source>
</evidence>
<dbReference type="SUPFAM" id="SSF52266">
    <property type="entry name" value="SGNH hydrolase"/>
    <property type="match status" value="1"/>
</dbReference>
<dbReference type="CDD" id="cd01846">
    <property type="entry name" value="fatty_acyltransferase_like"/>
    <property type="match status" value="1"/>
</dbReference>
<dbReference type="InterPro" id="IPR001343">
    <property type="entry name" value="Hemolysn_Ca-bd"/>
</dbReference>
<dbReference type="Gene3D" id="2.150.10.10">
    <property type="entry name" value="Serralysin-like metalloprotease, C-terminal"/>
    <property type="match status" value="2"/>
</dbReference>